<dbReference type="PANTHER" id="PTHR21310:SF41">
    <property type="entry name" value="3'-PHOSPHOTRANSFERASE, PUTATIVE-RELATED"/>
    <property type="match status" value="1"/>
</dbReference>
<evidence type="ECO:0000256" key="1">
    <source>
        <dbReference type="ARBA" id="ARBA00006219"/>
    </source>
</evidence>
<keyword evidence="6" id="KW-0046">Antibiotic resistance</keyword>
<dbReference type="SUPFAM" id="SSF56112">
    <property type="entry name" value="Protein kinase-like (PK-like)"/>
    <property type="match status" value="1"/>
</dbReference>
<reference evidence="9" key="1">
    <citation type="journal article" date="2019" name="Int. J. Syst. Evol. Microbiol.">
        <title>The Global Catalogue of Microorganisms (GCM) 10K type strain sequencing project: providing services to taxonomists for standard genome sequencing and annotation.</title>
        <authorList>
            <consortium name="The Broad Institute Genomics Platform"/>
            <consortium name="The Broad Institute Genome Sequencing Center for Infectious Disease"/>
            <person name="Wu L."/>
            <person name="Ma J."/>
        </authorList>
    </citation>
    <scope>NUCLEOTIDE SEQUENCE [LARGE SCALE GENOMIC DNA]</scope>
    <source>
        <strain evidence="9">JCM 14303</strain>
    </source>
</reference>
<evidence type="ECO:0000256" key="3">
    <source>
        <dbReference type="ARBA" id="ARBA00022741"/>
    </source>
</evidence>
<keyword evidence="2" id="KW-0808">Transferase</keyword>
<dbReference type="CDD" id="cd05150">
    <property type="entry name" value="APH"/>
    <property type="match status" value="1"/>
</dbReference>
<keyword evidence="5" id="KW-0067">ATP-binding</keyword>
<keyword evidence="3" id="KW-0547">Nucleotide-binding</keyword>
<dbReference type="RefSeq" id="WP_344171522.1">
    <property type="nucleotide sequence ID" value="NZ_BAAANC010000001.1"/>
</dbReference>
<sequence length="249" mass="27473">MLPAGEWVPVASGESDTDVYRRSDGTAYAKCAPERGIEELREERARVSWLASTDVPGAEVLDWIEDADGACLVTSAVPGVAAADLPLEKRQRALPALAAAFRALHALTDCPFSRPLGEVVDQAADVVRRGAVNPDFLNDEWRKERPETLLERVKAEQPYAEKVADLVVCHGDACLPNVLLDPETLELTGFIDVGRLGLADRYTDLALMTAQLLDEWDLPTEAFLREYGLGEPDQRRLDFYLLLDPLTWG</sequence>
<evidence type="ECO:0000256" key="4">
    <source>
        <dbReference type="ARBA" id="ARBA00022777"/>
    </source>
</evidence>
<evidence type="ECO:0000313" key="9">
    <source>
        <dbReference type="Proteomes" id="UP001500363"/>
    </source>
</evidence>
<organism evidence="8 9">
    <name type="scientific">Kribbella lupini</name>
    <dbReference type="NCBI Taxonomy" id="291602"/>
    <lineage>
        <taxon>Bacteria</taxon>
        <taxon>Bacillati</taxon>
        <taxon>Actinomycetota</taxon>
        <taxon>Actinomycetes</taxon>
        <taxon>Propionibacteriales</taxon>
        <taxon>Kribbellaceae</taxon>
        <taxon>Kribbella</taxon>
    </lineage>
</organism>
<dbReference type="InterPro" id="IPR051678">
    <property type="entry name" value="AGP_Transferase"/>
</dbReference>
<feature type="domain" description="Aminoglycoside phosphotransferase" evidence="7">
    <location>
        <begin position="7"/>
        <end position="239"/>
    </location>
</feature>
<dbReference type="InterPro" id="IPR011009">
    <property type="entry name" value="Kinase-like_dom_sf"/>
</dbReference>
<protein>
    <submittedName>
        <fullName evidence="8">APH(3'') family aminoglycoside O-phosphotransferase</fullName>
    </submittedName>
</protein>
<dbReference type="InterPro" id="IPR002575">
    <property type="entry name" value="Aminoglycoside_PTrfase"/>
</dbReference>
<dbReference type="PIRSF" id="PIRSF000706">
    <property type="entry name" value="Kanamycin_kin"/>
    <property type="match status" value="1"/>
</dbReference>
<dbReference type="Gene3D" id="3.90.1200.10">
    <property type="match status" value="1"/>
</dbReference>
<dbReference type="InterPro" id="IPR024165">
    <property type="entry name" value="Kan/Strep_kinase"/>
</dbReference>
<dbReference type="PANTHER" id="PTHR21310">
    <property type="entry name" value="AMINOGLYCOSIDE PHOSPHOTRANSFERASE-RELATED-RELATED"/>
    <property type="match status" value="1"/>
</dbReference>
<evidence type="ECO:0000256" key="5">
    <source>
        <dbReference type="ARBA" id="ARBA00022840"/>
    </source>
</evidence>
<accession>A0ABP4L9U7</accession>
<dbReference type="Pfam" id="PF01636">
    <property type="entry name" value="APH"/>
    <property type="match status" value="1"/>
</dbReference>
<dbReference type="EMBL" id="BAAANC010000001">
    <property type="protein sequence ID" value="GAA1517500.1"/>
    <property type="molecule type" value="Genomic_DNA"/>
</dbReference>
<gene>
    <name evidence="8" type="ORF">GCM10009741_16070</name>
</gene>
<evidence type="ECO:0000259" key="7">
    <source>
        <dbReference type="Pfam" id="PF01636"/>
    </source>
</evidence>
<dbReference type="Proteomes" id="UP001500363">
    <property type="component" value="Unassembled WGS sequence"/>
</dbReference>
<dbReference type="Gene3D" id="3.30.200.20">
    <property type="entry name" value="Phosphorylase Kinase, domain 1"/>
    <property type="match status" value="1"/>
</dbReference>
<evidence type="ECO:0000313" key="8">
    <source>
        <dbReference type="EMBL" id="GAA1517500.1"/>
    </source>
</evidence>
<name>A0ABP4L9U7_9ACTN</name>
<evidence type="ECO:0000256" key="2">
    <source>
        <dbReference type="ARBA" id="ARBA00022679"/>
    </source>
</evidence>
<comment type="caution">
    <text evidence="8">The sequence shown here is derived from an EMBL/GenBank/DDBJ whole genome shotgun (WGS) entry which is preliminary data.</text>
</comment>
<proteinExistence type="inferred from homology"/>
<evidence type="ECO:0000256" key="6">
    <source>
        <dbReference type="ARBA" id="ARBA00023251"/>
    </source>
</evidence>
<keyword evidence="4" id="KW-0418">Kinase</keyword>
<comment type="similarity">
    <text evidence="1">Belongs to the aminoglycoside phosphotransferase family.</text>
</comment>
<keyword evidence="9" id="KW-1185">Reference proteome</keyword>